<dbReference type="Proteomes" id="UP001519460">
    <property type="component" value="Unassembled WGS sequence"/>
</dbReference>
<proteinExistence type="inferred from homology"/>
<feature type="domain" description="EXPERA" evidence="10">
    <location>
        <begin position="61"/>
        <end position="184"/>
    </location>
</feature>
<evidence type="ECO:0000256" key="6">
    <source>
        <dbReference type="ARBA" id="ARBA00034760"/>
    </source>
</evidence>
<feature type="transmembrane region" description="Helical" evidence="9">
    <location>
        <begin position="219"/>
        <end position="246"/>
    </location>
</feature>
<evidence type="ECO:0000256" key="1">
    <source>
        <dbReference type="ARBA" id="ARBA00004127"/>
    </source>
</evidence>
<feature type="domain" description="EXPERA" evidence="10">
    <location>
        <begin position="217"/>
        <end position="352"/>
    </location>
</feature>
<dbReference type="AlphaFoldDB" id="A0ABD0LA98"/>
<reference evidence="11 12" key="1">
    <citation type="journal article" date="2023" name="Sci. Data">
        <title>Genome assembly of the Korean intertidal mud-creeper Batillaria attramentaria.</title>
        <authorList>
            <person name="Patra A.K."/>
            <person name="Ho P.T."/>
            <person name="Jun S."/>
            <person name="Lee S.J."/>
            <person name="Kim Y."/>
            <person name="Won Y.J."/>
        </authorList>
    </citation>
    <scope>NUCLEOTIDE SEQUENCE [LARGE SCALE GENOMIC DNA]</scope>
    <source>
        <strain evidence="11">Wonlab-2016</strain>
    </source>
</reference>
<name>A0ABD0LA98_9CAEN</name>
<comment type="subcellular location">
    <subcellularLocation>
        <location evidence="1">Endomembrane system</location>
        <topology evidence="1">Multi-pass membrane protein</topology>
    </subcellularLocation>
</comment>
<evidence type="ECO:0000256" key="7">
    <source>
        <dbReference type="PROSITE-ProRule" id="PRU01087"/>
    </source>
</evidence>
<feature type="transmembrane region" description="Helical" evidence="9">
    <location>
        <begin position="335"/>
        <end position="353"/>
    </location>
</feature>
<dbReference type="InterPro" id="IPR059044">
    <property type="entry name" value="TM_Tm6sf1/2"/>
</dbReference>
<evidence type="ECO:0000256" key="9">
    <source>
        <dbReference type="SAM" id="Phobius"/>
    </source>
</evidence>
<feature type="transmembrane region" description="Helical" evidence="9">
    <location>
        <begin position="112"/>
        <end position="130"/>
    </location>
</feature>
<comment type="caution">
    <text evidence="11">The sequence shown here is derived from an EMBL/GenBank/DDBJ whole genome shotgun (WGS) entry which is preliminary data.</text>
</comment>
<evidence type="ECO:0000313" key="11">
    <source>
        <dbReference type="EMBL" id="KAK7496047.1"/>
    </source>
</evidence>
<feature type="region of interest" description="Disordered" evidence="8">
    <location>
        <begin position="366"/>
        <end position="388"/>
    </location>
</feature>
<dbReference type="GO" id="GO:0012505">
    <property type="term" value="C:endomembrane system"/>
    <property type="evidence" value="ECO:0007669"/>
    <property type="project" value="UniProtKB-SubCell"/>
</dbReference>
<dbReference type="Pfam" id="PF05241">
    <property type="entry name" value="EBP"/>
    <property type="match status" value="1"/>
</dbReference>
<dbReference type="PANTHER" id="PTHR14568">
    <property type="entry name" value="TRANSMEMBRANE SUPERFAMILY 6 MEMBER 1/2"/>
    <property type="match status" value="1"/>
</dbReference>
<dbReference type="Pfam" id="PF26083">
    <property type="entry name" value="TM_Tm6sf2"/>
    <property type="match status" value="1"/>
</dbReference>
<comment type="similarity">
    <text evidence="6">Belongs to the TM6SF family.</text>
</comment>
<feature type="transmembrane region" description="Helical" evidence="9">
    <location>
        <begin position="32"/>
        <end position="52"/>
    </location>
</feature>
<sequence>MALLGPLSVFLTSLSAIPLTYVVNQLSMTRSPLLMFIVGTLALSAVTAIPYFIVRNNPQRTDNFFYVLSIFTFASVVDLVIALENDGIIANFMAFYLRDGEPYLKTAHGTMISYWDGVAHYAMYLMILAAQCWNQSYRDVGLYWAASIGHSMLVFMPGIFMGSHGIRWPCLLNVPYVIIPFYYGAKFLFQGRPAEDFSVQPKQEPSSPAPRIWRRPIDIFFLIFFVGASGLAILRFIAALGGNVQLAKHYLSSLEPYLEDSPYPKVQMMVYLFYFLPYYAAAIYGLLQPGHSWMLDWSLLHAGAAAQGQFSHIGASFHYRTPFMHRVPQHGHTRLIFWLINGGLMIIPQLFAYRCLNYPSYFTASNTPSKQAEENGKKETVESRKKVL</sequence>
<dbReference type="GO" id="GO:0016020">
    <property type="term" value="C:membrane"/>
    <property type="evidence" value="ECO:0007669"/>
    <property type="project" value="UniProtKB-UniRule"/>
</dbReference>
<keyword evidence="3" id="KW-0677">Repeat</keyword>
<organism evidence="11 12">
    <name type="scientific">Batillaria attramentaria</name>
    <dbReference type="NCBI Taxonomy" id="370345"/>
    <lineage>
        <taxon>Eukaryota</taxon>
        <taxon>Metazoa</taxon>
        <taxon>Spiralia</taxon>
        <taxon>Lophotrochozoa</taxon>
        <taxon>Mollusca</taxon>
        <taxon>Gastropoda</taxon>
        <taxon>Caenogastropoda</taxon>
        <taxon>Sorbeoconcha</taxon>
        <taxon>Cerithioidea</taxon>
        <taxon>Batillariidae</taxon>
        <taxon>Batillaria</taxon>
    </lineage>
</organism>
<keyword evidence="2 7" id="KW-0812">Transmembrane</keyword>
<dbReference type="PROSITE" id="PS51751">
    <property type="entry name" value="EXPERA"/>
    <property type="match status" value="2"/>
</dbReference>
<evidence type="ECO:0000313" key="12">
    <source>
        <dbReference type="Proteomes" id="UP001519460"/>
    </source>
</evidence>
<evidence type="ECO:0000256" key="5">
    <source>
        <dbReference type="ARBA" id="ARBA00023136"/>
    </source>
</evidence>
<accession>A0ABD0LA98</accession>
<feature type="compositionally biased region" description="Basic and acidic residues" evidence="8">
    <location>
        <begin position="371"/>
        <end position="388"/>
    </location>
</feature>
<dbReference type="CDD" id="cd21106">
    <property type="entry name" value="TM6SF1-like"/>
    <property type="match status" value="1"/>
</dbReference>
<dbReference type="InterPro" id="IPR047195">
    <property type="entry name" value="TM6SF1-like"/>
</dbReference>
<feature type="transmembrane region" description="Helical" evidence="9">
    <location>
        <begin position="64"/>
        <end position="83"/>
    </location>
</feature>
<keyword evidence="5 7" id="KW-0472">Membrane</keyword>
<feature type="transmembrane region" description="Helical" evidence="9">
    <location>
        <begin position="142"/>
        <end position="160"/>
    </location>
</feature>
<evidence type="ECO:0000256" key="2">
    <source>
        <dbReference type="ARBA" id="ARBA00022692"/>
    </source>
</evidence>
<evidence type="ECO:0000256" key="4">
    <source>
        <dbReference type="ARBA" id="ARBA00022989"/>
    </source>
</evidence>
<dbReference type="PANTHER" id="PTHR14568:SF8">
    <property type="entry name" value="EXPERA DOMAIN-CONTAINING PROTEIN"/>
    <property type="match status" value="1"/>
</dbReference>
<gene>
    <name evidence="11" type="ORF">BaRGS_00012748</name>
</gene>
<evidence type="ECO:0000256" key="8">
    <source>
        <dbReference type="SAM" id="MobiDB-lite"/>
    </source>
</evidence>
<evidence type="ECO:0000259" key="10">
    <source>
        <dbReference type="PROSITE" id="PS51751"/>
    </source>
</evidence>
<feature type="transmembrane region" description="Helical" evidence="9">
    <location>
        <begin position="166"/>
        <end position="185"/>
    </location>
</feature>
<evidence type="ECO:0000256" key="3">
    <source>
        <dbReference type="ARBA" id="ARBA00022737"/>
    </source>
</evidence>
<dbReference type="EMBL" id="JACVVK020000070">
    <property type="protein sequence ID" value="KAK7496047.1"/>
    <property type="molecule type" value="Genomic_DNA"/>
</dbReference>
<keyword evidence="4 7" id="KW-1133">Transmembrane helix</keyword>
<keyword evidence="12" id="KW-1185">Reference proteome</keyword>
<protein>
    <recommendedName>
        <fullName evidence="10">EXPERA domain-containing protein</fullName>
    </recommendedName>
</protein>
<dbReference type="InterPro" id="IPR033118">
    <property type="entry name" value="EXPERA"/>
</dbReference>
<feature type="transmembrane region" description="Helical" evidence="9">
    <location>
        <begin position="266"/>
        <end position="287"/>
    </location>
</feature>